<protein>
    <submittedName>
        <fullName evidence="1">Membrane protein</fullName>
    </submittedName>
</protein>
<sequence>MSLEAQAVLDFWFEALTPAQWFKKDPEMDRMILQRFGALHTQASQCECYPWRKTAEGRLAEVIVLDQFSRNIYRDDARAFATDALALALAQEAVAAGADAELTSEQRAFLYMPYMHSESVAIHELAMQLFDQPGLENNYDFEVRHKAIIDRFGRYPHRNALLGRASTDEELAFLKEPGSSFNCLLILF</sequence>
<dbReference type="InterPro" id="IPR011990">
    <property type="entry name" value="TPR-like_helical_dom_sf"/>
</dbReference>
<evidence type="ECO:0000313" key="2">
    <source>
        <dbReference type="Proteomes" id="UP000289555"/>
    </source>
</evidence>
<evidence type="ECO:0000313" key="1">
    <source>
        <dbReference type="EMBL" id="BBI50391.1"/>
    </source>
</evidence>
<dbReference type="Gene3D" id="1.20.58.320">
    <property type="entry name" value="TPR-like"/>
    <property type="match status" value="1"/>
</dbReference>
<organism evidence="1 2">
    <name type="scientific">Vreelandella olivaria</name>
    <dbReference type="NCBI Taxonomy" id="390919"/>
    <lineage>
        <taxon>Bacteria</taxon>
        <taxon>Pseudomonadati</taxon>
        <taxon>Pseudomonadota</taxon>
        <taxon>Gammaproteobacteria</taxon>
        <taxon>Oceanospirillales</taxon>
        <taxon>Halomonadaceae</taxon>
        <taxon>Vreelandella</taxon>
    </lineage>
</organism>
<gene>
    <name evidence="1" type="ORF">HORIV_28120</name>
</gene>
<dbReference type="Gene3D" id="1.25.40.10">
    <property type="entry name" value="Tetratricopeptide repeat domain"/>
    <property type="match status" value="1"/>
</dbReference>
<accession>A0ABM7GIA1</accession>
<dbReference type="Proteomes" id="UP000289555">
    <property type="component" value="Chromosome"/>
</dbReference>
<dbReference type="SUPFAM" id="SSF48452">
    <property type="entry name" value="TPR-like"/>
    <property type="match status" value="1"/>
</dbReference>
<dbReference type="InterPro" id="IPR010323">
    <property type="entry name" value="DUF924"/>
</dbReference>
<proteinExistence type="predicted"/>
<dbReference type="EMBL" id="AP019416">
    <property type="protein sequence ID" value="BBI50391.1"/>
    <property type="molecule type" value="Genomic_DNA"/>
</dbReference>
<keyword evidence="2" id="KW-1185">Reference proteome</keyword>
<dbReference type="Pfam" id="PF06041">
    <property type="entry name" value="DUF924"/>
    <property type="match status" value="1"/>
</dbReference>
<name>A0ABM7GIA1_9GAMM</name>
<reference evidence="2" key="1">
    <citation type="journal article" date="2019" name="Microbiol. Resour. Announc.">
        <title>Complete Genome Sequence of Halomonas olivaria, a Moderately Halophilic Bacterium Isolated from Olive Processing Effluents, Obtained by Nanopore Sequencing.</title>
        <authorList>
            <person name="Nagata S."/>
            <person name="Ii K.M."/>
            <person name="Tsukimi T."/>
            <person name="Miura M.C."/>
            <person name="Galipon J."/>
            <person name="Arakawa K."/>
        </authorList>
    </citation>
    <scope>NUCLEOTIDE SEQUENCE [LARGE SCALE GENOMIC DNA]</scope>
    <source>
        <strain evidence="2">TYRC17</strain>
    </source>
</reference>